<dbReference type="GO" id="GO:0008138">
    <property type="term" value="F:protein tyrosine/serine/threonine phosphatase activity"/>
    <property type="evidence" value="ECO:0007669"/>
    <property type="project" value="TreeGrafter"/>
</dbReference>
<evidence type="ECO:0000256" key="1">
    <source>
        <dbReference type="ARBA" id="ARBA00008601"/>
    </source>
</evidence>
<comment type="similarity">
    <text evidence="1">Belongs to the protein-tyrosine phosphatase family. Non-receptor class dual specificity subfamily.</text>
</comment>
<reference evidence="5" key="1">
    <citation type="submission" date="2025-08" db="UniProtKB">
        <authorList>
            <consortium name="RefSeq"/>
        </authorList>
    </citation>
    <scope>IDENTIFICATION</scope>
    <source>
        <tissue evidence="5">Whole insect</tissue>
    </source>
</reference>
<dbReference type="InParanoid" id="A0A6P7H4K6"/>
<dbReference type="AlphaFoldDB" id="A0A6P7H4K6"/>
<dbReference type="RefSeq" id="XP_028153472.1">
    <property type="nucleotide sequence ID" value="XM_028297671.1"/>
</dbReference>
<sequence length="208" mass="23448">MQETSFGWIIAGPYSTRNNSAGNGTTKCNFANTREVTEQLSKFWELEEVCSEKPAFSSEEVACEKHFANTVKRDAAGKFIVRKVKILPQEFHYLIQPDPSLEQTEPEPNVYRCKKCRRILAAESNLLLHESNGVVCKETYFVEPIAWMNVLQENQGKILCPKCSTKLGSFSWIMGCQCPCGIQVAPAFYLTPSKVDFCNVVKNLETTC</sequence>
<evidence type="ECO:0000256" key="2">
    <source>
        <dbReference type="ARBA" id="ARBA00013064"/>
    </source>
</evidence>
<name>A0A6P7H4K6_DIAVI</name>
<dbReference type="PANTHER" id="PTHR45848">
    <property type="entry name" value="DUAL SPECIFICITY PROTEIN PHOSPHATASE 12 FAMILY MEMBER"/>
    <property type="match status" value="1"/>
</dbReference>
<dbReference type="EC" id="3.1.3.48" evidence="2"/>
<evidence type="ECO:0000256" key="4">
    <source>
        <dbReference type="ARBA" id="ARBA00022912"/>
    </source>
</evidence>
<evidence type="ECO:0000313" key="5">
    <source>
        <dbReference type="RefSeq" id="XP_028153472.1"/>
    </source>
</evidence>
<keyword evidence="3" id="KW-0378">Hydrolase</keyword>
<dbReference type="GO" id="GO:0005634">
    <property type="term" value="C:nucleus"/>
    <property type="evidence" value="ECO:0007669"/>
    <property type="project" value="TreeGrafter"/>
</dbReference>
<dbReference type="GO" id="GO:0004725">
    <property type="term" value="F:protein tyrosine phosphatase activity"/>
    <property type="evidence" value="ECO:0007669"/>
    <property type="project" value="UniProtKB-EC"/>
</dbReference>
<proteinExistence type="inferred from homology"/>
<accession>A0A6P7H4K6</accession>
<dbReference type="PANTHER" id="PTHR45848:SF4">
    <property type="entry name" value="DUAL SPECIFICITY PROTEIN PHOSPHATASE 12"/>
    <property type="match status" value="1"/>
</dbReference>
<organism evidence="5">
    <name type="scientific">Diabrotica virgifera virgifera</name>
    <name type="common">western corn rootworm</name>
    <dbReference type="NCBI Taxonomy" id="50390"/>
    <lineage>
        <taxon>Eukaryota</taxon>
        <taxon>Metazoa</taxon>
        <taxon>Ecdysozoa</taxon>
        <taxon>Arthropoda</taxon>
        <taxon>Hexapoda</taxon>
        <taxon>Insecta</taxon>
        <taxon>Pterygota</taxon>
        <taxon>Neoptera</taxon>
        <taxon>Endopterygota</taxon>
        <taxon>Coleoptera</taxon>
        <taxon>Polyphaga</taxon>
        <taxon>Cucujiformia</taxon>
        <taxon>Chrysomeloidea</taxon>
        <taxon>Chrysomelidae</taxon>
        <taxon>Galerucinae</taxon>
        <taxon>Diabroticina</taxon>
        <taxon>Diabroticites</taxon>
        <taxon>Diabrotica</taxon>
    </lineage>
</organism>
<keyword evidence="4" id="KW-0904">Protein phosphatase</keyword>
<gene>
    <name evidence="5" type="primary">LOC114346934</name>
</gene>
<protein>
    <recommendedName>
        <fullName evidence="2">protein-tyrosine-phosphatase</fullName>
        <ecNumber evidence="2">3.1.3.48</ecNumber>
    </recommendedName>
</protein>
<evidence type="ECO:0000256" key="3">
    <source>
        <dbReference type="ARBA" id="ARBA00022801"/>
    </source>
</evidence>